<evidence type="ECO:0008006" key="11">
    <source>
        <dbReference type="Google" id="ProtNLM"/>
    </source>
</evidence>
<dbReference type="InterPro" id="IPR018584">
    <property type="entry name" value="GT87"/>
</dbReference>
<feature type="transmembrane region" description="Helical" evidence="8">
    <location>
        <begin position="67"/>
        <end position="84"/>
    </location>
</feature>
<comment type="similarity">
    <text evidence="7">Belongs to the glycosyltransferase 87 family.</text>
</comment>
<feature type="transmembrane region" description="Helical" evidence="8">
    <location>
        <begin position="382"/>
        <end position="402"/>
    </location>
</feature>
<dbReference type="GO" id="GO:0016758">
    <property type="term" value="F:hexosyltransferase activity"/>
    <property type="evidence" value="ECO:0007669"/>
    <property type="project" value="InterPro"/>
</dbReference>
<feature type="transmembrane region" description="Helical" evidence="8">
    <location>
        <begin position="7"/>
        <end position="27"/>
    </location>
</feature>
<dbReference type="AlphaFoldDB" id="A0A8J7GMM7"/>
<dbReference type="EMBL" id="JADOUF010000001">
    <property type="protein sequence ID" value="MBG6139673.1"/>
    <property type="molecule type" value="Genomic_DNA"/>
</dbReference>
<evidence type="ECO:0000256" key="2">
    <source>
        <dbReference type="ARBA" id="ARBA00022475"/>
    </source>
</evidence>
<evidence type="ECO:0000256" key="1">
    <source>
        <dbReference type="ARBA" id="ARBA00004651"/>
    </source>
</evidence>
<name>A0A8J7GMM7_9ACTN</name>
<organism evidence="9 10">
    <name type="scientific">Longispora fulva</name>
    <dbReference type="NCBI Taxonomy" id="619741"/>
    <lineage>
        <taxon>Bacteria</taxon>
        <taxon>Bacillati</taxon>
        <taxon>Actinomycetota</taxon>
        <taxon>Actinomycetes</taxon>
        <taxon>Micromonosporales</taxon>
        <taxon>Micromonosporaceae</taxon>
        <taxon>Longispora</taxon>
    </lineage>
</organism>
<protein>
    <recommendedName>
        <fullName evidence="11">DUF2029 domain-containing protein</fullName>
    </recommendedName>
</protein>
<reference evidence="9" key="1">
    <citation type="submission" date="2020-11" db="EMBL/GenBank/DDBJ databases">
        <title>Sequencing the genomes of 1000 actinobacteria strains.</title>
        <authorList>
            <person name="Klenk H.-P."/>
        </authorList>
    </citation>
    <scope>NUCLEOTIDE SEQUENCE</scope>
    <source>
        <strain evidence="9">DSM 45356</strain>
    </source>
</reference>
<feature type="transmembrane region" description="Helical" evidence="8">
    <location>
        <begin position="295"/>
        <end position="316"/>
    </location>
</feature>
<dbReference type="GO" id="GO:0005886">
    <property type="term" value="C:plasma membrane"/>
    <property type="evidence" value="ECO:0007669"/>
    <property type="project" value="UniProtKB-SubCell"/>
</dbReference>
<feature type="transmembrane region" description="Helical" evidence="8">
    <location>
        <begin position="408"/>
        <end position="427"/>
    </location>
</feature>
<dbReference type="RefSeq" id="WP_197006302.1">
    <property type="nucleotide sequence ID" value="NZ_BONS01000006.1"/>
</dbReference>
<accession>A0A8J7GMM7</accession>
<feature type="transmembrane region" description="Helical" evidence="8">
    <location>
        <begin position="357"/>
        <end position="375"/>
    </location>
</feature>
<feature type="transmembrane region" description="Helical" evidence="8">
    <location>
        <begin position="39"/>
        <end position="60"/>
    </location>
</feature>
<evidence type="ECO:0000313" key="10">
    <source>
        <dbReference type="Proteomes" id="UP000622552"/>
    </source>
</evidence>
<evidence type="ECO:0000256" key="6">
    <source>
        <dbReference type="ARBA" id="ARBA00023136"/>
    </source>
</evidence>
<feature type="transmembrane region" description="Helical" evidence="8">
    <location>
        <begin position="196"/>
        <end position="229"/>
    </location>
</feature>
<dbReference type="Pfam" id="PF09594">
    <property type="entry name" value="GT87"/>
    <property type="match status" value="1"/>
</dbReference>
<proteinExistence type="inferred from homology"/>
<dbReference type="Proteomes" id="UP000622552">
    <property type="component" value="Unassembled WGS sequence"/>
</dbReference>
<evidence type="ECO:0000256" key="5">
    <source>
        <dbReference type="ARBA" id="ARBA00022989"/>
    </source>
</evidence>
<evidence type="ECO:0000256" key="3">
    <source>
        <dbReference type="ARBA" id="ARBA00022679"/>
    </source>
</evidence>
<evidence type="ECO:0000256" key="8">
    <source>
        <dbReference type="SAM" id="Phobius"/>
    </source>
</evidence>
<comment type="subcellular location">
    <subcellularLocation>
        <location evidence="1">Cell membrane</location>
        <topology evidence="1">Multi-pass membrane protein</topology>
    </subcellularLocation>
</comment>
<keyword evidence="6 8" id="KW-0472">Membrane</keyword>
<keyword evidence="2" id="KW-1003">Cell membrane</keyword>
<comment type="caution">
    <text evidence="9">The sequence shown here is derived from an EMBL/GenBank/DDBJ whole genome shotgun (WGS) entry which is preliminary data.</text>
</comment>
<evidence type="ECO:0000256" key="7">
    <source>
        <dbReference type="ARBA" id="ARBA00024033"/>
    </source>
</evidence>
<keyword evidence="3" id="KW-0808">Transferase</keyword>
<evidence type="ECO:0000256" key="4">
    <source>
        <dbReference type="ARBA" id="ARBA00022692"/>
    </source>
</evidence>
<sequence>MRRANRAGGGVAVDLGLYVLSAGFAWLTASSNLPAHRPWGAIAAIGYAVAALAALVQLITRSRGGRGAVVLGTWGAVCLLPLLYEAAQRAGGHVDRAQEEVLVVETSGIRMLETGSPFLSRADIAALPEPLLGYTPYQPAMAVFGLPRAVLGTHWYTDARVFFALVTGLCLYLALRTDPPAAVPRTGAVIGRVRALQALTVLPVAALTLATGGDDLPVLALTLLGLAYLARGRDTATGVTLGIAASLKLFAWPVAAVVLIARLLTLRSDAPGTGRSTPTGGADTDMGGSDAGRGLVRLAVPMLAIPVVTALPALLVNPAAFVENVLKFPLGHGLVKSPAASPLPGHLITENVPGGRYIALGLLGLAALALGWWLLRRPPRTAAAAAAVCATGLLTAMMLMPATRFGYLLYPAAYALWIPFLGSLGPVREPDPV</sequence>
<keyword evidence="4 8" id="KW-0812">Transmembrane</keyword>
<feature type="transmembrane region" description="Helical" evidence="8">
    <location>
        <begin position="249"/>
        <end position="266"/>
    </location>
</feature>
<keyword evidence="10" id="KW-1185">Reference proteome</keyword>
<evidence type="ECO:0000313" key="9">
    <source>
        <dbReference type="EMBL" id="MBG6139673.1"/>
    </source>
</evidence>
<keyword evidence="5 8" id="KW-1133">Transmembrane helix</keyword>
<gene>
    <name evidence="9" type="ORF">IW245_005867</name>
</gene>
<feature type="transmembrane region" description="Helical" evidence="8">
    <location>
        <begin position="155"/>
        <end position="175"/>
    </location>
</feature>